<keyword evidence="2" id="KW-1185">Reference proteome</keyword>
<organism evidence="1 2">
    <name type="scientific">Senna tora</name>
    <dbReference type="NCBI Taxonomy" id="362788"/>
    <lineage>
        <taxon>Eukaryota</taxon>
        <taxon>Viridiplantae</taxon>
        <taxon>Streptophyta</taxon>
        <taxon>Embryophyta</taxon>
        <taxon>Tracheophyta</taxon>
        <taxon>Spermatophyta</taxon>
        <taxon>Magnoliopsida</taxon>
        <taxon>eudicotyledons</taxon>
        <taxon>Gunneridae</taxon>
        <taxon>Pentapetalae</taxon>
        <taxon>rosids</taxon>
        <taxon>fabids</taxon>
        <taxon>Fabales</taxon>
        <taxon>Fabaceae</taxon>
        <taxon>Caesalpinioideae</taxon>
        <taxon>Cassia clade</taxon>
        <taxon>Senna</taxon>
    </lineage>
</organism>
<protein>
    <submittedName>
        <fullName evidence="1">PHD finger protein ALFIN-LIKE 1-like</fullName>
    </submittedName>
</protein>
<evidence type="ECO:0000313" key="1">
    <source>
        <dbReference type="EMBL" id="KAF7807675.1"/>
    </source>
</evidence>
<reference evidence="1" key="1">
    <citation type="submission" date="2020-09" db="EMBL/GenBank/DDBJ databases">
        <title>Genome-Enabled Discovery of Anthraquinone Biosynthesis in Senna tora.</title>
        <authorList>
            <person name="Kang S.-H."/>
            <person name="Pandey R.P."/>
            <person name="Lee C.-M."/>
            <person name="Sim J.-S."/>
            <person name="Jeong J.-T."/>
            <person name="Choi B.-S."/>
            <person name="Jung M."/>
            <person name="Ginzburg D."/>
            <person name="Zhao K."/>
            <person name="Won S.Y."/>
            <person name="Oh T.-J."/>
            <person name="Yu Y."/>
            <person name="Kim N.-H."/>
            <person name="Lee O.R."/>
            <person name="Lee T.-H."/>
            <person name="Bashyal P."/>
            <person name="Kim T.-S."/>
            <person name="Lee W.-H."/>
            <person name="Kawkins C."/>
            <person name="Kim C.-K."/>
            <person name="Kim J.S."/>
            <person name="Ahn B.O."/>
            <person name="Rhee S.Y."/>
            <person name="Sohng J.K."/>
        </authorList>
    </citation>
    <scope>NUCLEOTIDE SEQUENCE</scope>
    <source>
        <tissue evidence="1">Leaf</tissue>
    </source>
</reference>
<evidence type="ECO:0000313" key="2">
    <source>
        <dbReference type="Proteomes" id="UP000634136"/>
    </source>
</evidence>
<name>A0A834SRN6_9FABA</name>
<dbReference type="Proteomes" id="UP000634136">
    <property type="component" value="Unassembled WGS sequence"/>
</dbReference>
<sequence>MEMSSSPRTVEEIFKDYSARRADVGLCDPACGKRNENKNKSKFCMPLVHFFKVHFGFRRVSQSYLV</sequence>
<comment type="caution">
    <text evidence="1">The sequence shown here is derived from an EMBL/GenBank/DDBJ whole genome shotgun (WGS) entry which is preliminary data.</text>
</comment>
<dbReference type="EMBL" id="JAAIUW010000012">
    <property type="protein sequence ID" value="KAF7807675.1"/>
    <property type="molecule type" value="Genomic_DNA"/>
</dbReference>
<proteinExistence type="predicted"/>
<dbReference type="AlphaFoldDB" id="A0A834SRN6"/>
<gene>
    <name evidence="1" type="ORF">G2W53_039836</name>
</gene>
<dbReference type="OrthoDB" id="1436443at2759"/>
<accession>A0A834SRN6</accession>